<protein>
    <submittedName>
        <fullName evidence="1">Uncharacterized protein</fullName>
    </submittedName>
</protein>
<evidence type="ECO:0000313" key="1">
    <source>
        <dbReference type="EMBL" id="CAA6675130.1"/>
    </source>
</evidence>
<gene>
    <name evidence="1" type="ORF">SI7747_UN021472</name>
</gene>
<evidence type="ECO:0000313" key="2">
    <source>
        <dbReference type="Proteomes" id="UP001189122"/>
    </source>
</evidence>
<accession>A0ABN7EDE2</accession>
<organism evidence="1 2">
    <name type="scientific">Spirodela intermedia</name>
    <name type="common">Intermediate duckweed</name>
    <dbReference type="NCBI Taxonomy" id="51605"/>
    <lineage>
        <taxon>Eukaryota</taxon>
        <taxon>Viridiplantae</taxon>
        <taxon>Streptophyta</taxon>
        <taxon>Embryophyta</taxon>
        <taxon>Tracheophyta</taxon>
        <taxon>Spermatophyta</taxon>
        <taxon>Magnoliopsida</taxon>
        <taxon>Liliopsida</taxon>
        <taxon>Araceae</taxon>
        <taxon>Lemnoideae</taxon>
        <taxon>Spirodela</taxon>
    </lineage>
</organism>
<reference evidence="2" key="1">
    <citation type="journal article" date="2020" name="Sci. Rep.">
        <title>Chromosome-scale genome assembly for the duckweed Spirodela intermedia, integrating cytogenetic maps, PacBio and Oxford Nanopore libraries.</title>
        <authorList>
            <person name="Hoang P.T.N."/>
            <person name="Fiebig A."/>
            <person name="Novak P."/>
            <person name="Macas J."/>
            <person name="Cao H.X."/>
            <person name="Stepanenko A."/>
            <person name="Chen G."/>
            <person name="Borisjuk N."/>
            <person name="Scholz U."/>
            <person name="Schubert I."/>
        </authorList>
    </citation>
    <scope>NUCLEOTIDE SEQUENCE [LARGE SCALE GENOMIC DNA]</scope>
</reference>
<proteinExistence type="predicted"/>
<comment type="caution">
    <text evidence="1">The sequence shown here is derived from an EMBL/GenBank/DDBJ whole genome shotgun (WGS) entry which is preliminary data.</text>
</comment>
<dbReference type="Proteomes" id="UP001189122">
    <property type="component" value="Unassembled WGS sequence"/>
</dbReference>
<name>A0ABN7EDE2_SPIIN</name>
<keyword evidence="2" id="KW-1185">Reference proteome</keyword>
<dbReference type="EMBL" id="CACRZD030000227">
    <property type="protein sequence ID" value="CAA6675130.1"/>
    <property type="molecule type" value="Genomic_DNA"/>
</dbReference>
<sequence length="28" mass="3163">MWYGLKRLEPIGHVCSTPFHVTGGQPNH</sequence>